<sequence length="179" mass="21204">MRYISLYDFIIYVCVYLAIAICGFIFGLLIYNNCSSDKVDKKPIIKKSKNDEIIKVIKSMKNDLIINKDKYSFIEINDIINIIINIYIKCEYNLTDDTFIFRENKRQDIIKEVKIALLINYKNELINKIIMEKNLLNITLTINDLRSIKENIENHKKEINNLFELVNEINIIDIRICND</sequence>
<feature type="transmembrane region" description="Helical" evidence="2">
    <location>
        <begin position="9"/>
        <end position="31"/>
    </location>
</feature>
<dbReference type="AlphaFoldDB" id="A0A6C0LG54"/>
<protein>
    <submittedName>
        <fullName evidence="3">Uncharacterized protein</fullName>
    </submittedName>
</protein>
<keyword evidence="2" id="KW-1133">Transmembrane helix</keyword>
<evidence type="ECO:0000256" key="2">
    <source>
        <dbReference type="SAM" id="Phobius"/>
    </source>
</evidence>
<name>A0A6C0LG54_9ZZZZ</name>
<evidence type="ECO:0000256" key="1">
    <source>
        <dbReference type="SAM" id="Coils"/>
    </source>
</evidence>
<reference evidence="3" key="1">
    <citation type="journal article" date="2020" name="Nature">
        <title>Giant virus diversity and host interactions through global metagenomics.</title>
        <authorList>
            <person name="Schulz F."/>
            <person name="Roux S."/>
            <person name="Paez-Espino D."/>
            <person name="Jungbluth S."/>
            <person name="Walsh D.A."/>
            <person name="Denef V.J."/>
            <person name="McMahon K.D."/>
            <person name="Konstantinidis K.T."/>
            <person name="Eloe-Fadrosh E.A."/>
            <person name="Kyrpides N.C."/>
            <person name="Woyke T."/>
        </authorList>
    </citation>
    <scope>NUCLEOTIDE SEQUENCE</scope>
    <source>
        <strain evidence="3">GVMAG-M-3300027804-48</strain>
    </source>
</reference>
<feature type="coiled-coil region" evidence="1">
    <location>
        <begin position="138"/>
        <end position="165"/>
    </location>
</feature>
<evidence type="ECO:0000313" key="3">
    <source>
        <dbReference type="EMBL" id="QHU29400.1"/>
    </source>
</evidence>
<dbReference type="EMBL" id="MN740489">
    <property type="protein sequence ID" value="QHU29400.1"/>
    <property type="molecule type" value="Genomic_DNA"/>
</dbReference>
<keyword evidence="1" id="KW-0175">Coiled coil</keyword>
<keyword evidence="2" id="KW-0812">Transmembrane</keyword>
<proteinExistence type="predicted"/>
<keyword evidence="2" id="KW-0472">Membrane</keyword>
<organism evidence="3">
    <name type="scientific">viral metagenome</name>
    <dbReference type="NCBI Taxonomy" id="1070528"/>
    <lineage>
        <taxon>unclassified sequences</taxon>
        <taxon>metagenomes</taxon>
        <taxon>organismal metagenomes</taxon>
    </lineage>
</organism>
<accession>A0A6C0LG54</accession>